<dbReference type="PANTHER" id="PTHR45348">
    <property type="entry name" value="HYPOTHETICAL OXIDOREDUCTASE (EUROFUNG)"/>
    <property type="match status" value="1"/>
</dbReference>
<evidence type="ECO:0000313" key="3">
    <source>
        <dbReference type="EMBL" id="KAJ5167224.1"/>
    </source>
</evidence>
<dbReference type="PANTHER" id="PTHR45348:SF2">
    <property type="entry name" value="ZINC-TYPE ALCOHOL DEHYDROGENASE-LIKE PROTEIN C2E1P3.01"/>
    <property type="match status" value="1"/>
</dbReference>
<name>A0A9W9I5W3_9EURO</name>
<dbReference type="InterPro" id="IPR036291">
    <property type="entry name" value="NAD(P)-bd_dom_sf"/>
</dbReference>
<evidence type="ECO:0000256" key="1">
    <source>
        <dbReference type="ARBA" id="ARBA00008072"/>
    </source>
</evidence>
<dbReference type="GeneID" id="81427306"/>
<organism evidence="3 4">
    <name type="scientific">Penicillium canariense</name>
    <dbReference type="NCBI Taxonomy" id="189055"/>
    <lineage>
        <taxon>Eukaryota</taxon>
        <taxon>Fungi</taxon>
        <taxon>Dikarya</taxon>
        <taxon>Ascomycota</taxon>
        <taxon>Pezizomycotina</taxon>
        <taxon>Eurotiomycetes</taxon>
        <taxon>Eurotiomycetidae</taxon>
        <taxon>Eurotiales</taxon>
        <taxon>Aspergillaceae</taxon>
        <taxon>Penicillium</taxon>
    </lineage>
</organism>
<reference evidence="3" key="1">
    <citation type="submission" date="2022-11" db="EMBL/GenBank/DDBJ databases">
        <authorList>
            <person name="Petersen C."/>
        </authorList>
    </citation>
    <scope>NUCLEOTIDE SEQUENCE</scope>
    <source>
        <strain evidence="3">IBT 26290</strain>
    </source>
</reference>
<dbReference type="RefSeq" id="XP_056543685.1">
    <property type="nucleotide sequence ID" value="XM_056688130.1"/>
</dbReference>
<dbReference type="SUPFAM" id="SSF50129">
    <property type="entry name" value="GroES-like"/>
    <property type="match status" value="1"/>
</dbReference>
<dbReference type="InterPro" id="IPR047122">
    <property type="entry name" value="Trans-enoyl_RdTase-like"/>
</dbReference>
<dbReference type="OrthoDB" id="9992527at2759"/>
<comment type="caution">
    <text evidence="3">The sequence shown here is derived from an EMBL/GenBank/DDBJ whole genome shotgun (WGS) entry which is preliminary data.</text>
</comment>
<dbReference type="Proteomes" id="UP001149163">
    <property type="component" value="Unassembled WGS sequence"/>
</dbReference>
<reference evidence="3" key="2">
    <citation type="journal article" date="2023" name="IMA Fungus">
        <title>Comparative genomic study of the Penicillium genus elucidates a diverse pangenome and 15 lateral gene transfer events.</title>
        <authorList>
            <person name="Petersen C."/>
            <person name="Sorensen T."/>
            <person name="Nielsen M.R."/>
            <person name="Sondergaard T.E."/>
            <person name="Sorensen J.L."/>
            <person name="Fitzpatrick D.A."/>
            <person name="Frisvad J.C."/>
            <person name="Nielsen K.L."/>
        </authorList>
    </citation>
    <scope>NUCLEOTIDE SEQUENCE</scope>
    <source>
        <strain evidence="3">IBT 26290</strain>
    </source>
</reference>
<proteinExistence type="inferred from homology"/>
<dbReference type="InterPro" id="IPR011032">
    <property type="entry name" value="GroES-like_sf"/>
</dbReference>
<evidence type="ECO:0000313" key="4">
    <source>
        <dbReference type="Proteomes" id="UP001149163"/>
    </source>
</evidence>
<comment type="similarity">
    <text evidence="1">Belongs to the zinc-containing alcohol dehydrogenase family.</text>
</comment>
<sequence length="217" mass="23866">MSVDGVFAGDFVGEVTELGSKVAKLSKGDLIVGLIWGGRSARSRHGLALFSKGYLNVDRSKSTGTSVLVWGGSSSVRIVNDSTRFHLGLGRDDHLQSAPDLVQSYGAKQVFDYNDPEVIEKINEVAPDLRHIFDTIGNGHSSTTSSRAFGDREGNLCTVRPGKATTEHVTRNAQVTDVLAWTAFWKDHRYARLHWPASKDDHELASELFEKLPAWLE</sequence>
<gene>
    <name evidence="3" type="ORF">N7482_006005</name>
</gene>
<keyword evidence="4" id="KW-1185">Reference proteome</keyword>
<evidence type="ECO:0000256" key="2">
    <source>
        <dbReference type="ARBA" id="ARBA00023002"/>
    </source>
</evidence>
<accession>A0A9W9I5W3</accession>
<dbReference type="SUPFAM" id="SSF51735">
    <property type="entry name" value="NAD(P)-binding Rossmann-fold domains"/>
    <property type="match status" value="1"/>
</dbReference>
<dbReference type="GO" id="GO:0016651">
    <property type="term" value="F:oxidoreductase activity, acting on NAD(P)H"/>
    <property type="evidence" value="ECO:0007669"/>
    <property type="project" value="InterPro"/>
</dbReference>
<dbReference type="AlphaFoldDB" id="A0A9W9I5W3"/>
<dbReference type="EMBL" id="JAPQKN010000003">
    <property type="protein sequence ID" value="KAJ5167224.1"/>
    <property type="molecule type" value="Genomic_DNA"/>
</dbReference>
<protein>
    <submittedName>
        <fullName evidence="3">Uncharacterized protein</fullName>
    </submittedName>
</protein>
<dbReference type="Gene3D" id="3.40.50.720">
    <property type="entry name" value="NAD(P)-binding Rossmann-like Domain"/>
    <property type="match status" value="1"/>
</dbReference>
<keyword evidence="2" id="KW-0560">Oxidoreductase</keyword>